<dbReference type="GO" id="GO:0006355">
    <property type="term" value="P:regulation of DNA-templated transcription"/>
    <property type="evidence" value="ECO:0007669"/>
    <property type="project" value="InterPro"/>
</dbReference>
<dbReference type="InterPro" id="IPR016032">
    <property type="entry name" value="Sig_transdc_resp-reg_C-effctor"/>
</dbReference>
<feature type="domain" description="HTH luxR-type" evidence="1">
    <location>
        <begin position="1"/>
        <end position="42"/>
    </location>
</feature>
<dbReference type="SUPFAM" id="SSF46894">
    <property type="entry name" value="C-terminal effector domain of the bipartite response regulators"/>
    <property type="match status" value="1"/>
</dbReference>
<dbReference type="Proteomes" id="UP000033070">
    <property type="component" value="Chromosome"/>
</dbReference>
<dbReference type="KEGG" id="fam:OYT1_ch1199"/>
<dbReference type="Pfam" id="PF00196">
    <property type="entry name" value="GerE"/>
    <property type="match status" value="1"/>
</dbReference>
<dbReference type="EMBL" id="AP018738">
    <property type="protein sequence ID" value="BBE50758.1"/>
    <property type="molecule type" value="Genomic_DNA"/>
</dbReference>
<dbReference type="GO" id="GO:0003677">
    <property type="term" value="F:DNA binding"/>
    <property type="evidence" value="ECO:0007669"/>
    <property type="project" value="InterPro"/>
</dbReference>
<dbReference type="Gene3D" id="1.10.10.10">
    <property type="entry name" value="Winged helix-like DNA-binding domain superfamily/Winged helix DNA-binding domain"/>
    <property type="match status" value="1"/>
</dbReference>
<dbReference type="InterPro" id="IPR036388">
    <property type="entry name" value="WH-like_DNA-bd_sf"/>
</dbReference>
<name>A0A2Z6GB88_9PROT</name>
<dbReference type="SMART" id="SM00421">
    <property type="entry name" value="HTH_LUXR"/>
    <property type="match status" value="1"/>
</dbReference>
<dbReference type="InterPro" id="IPR000792">
    <property type="entry name" value="Tscrpt_reg_LuxR_C"/>
</dbReference>
<protein>
    <submittedName>
        <fullName evidence="2">Regulatory protein</fullName>
    </submittedName>
</protein>
<evidence type="ECO:0000313" key="2">
    <source>
        <dbReference type="EMBL" id="BBE50758.1"/>
    </source>
</evidence>
<dbReference type="AlphaFoldDB" id="A0A2Z6GB88"/>
<keyword evidence="3" id="KW-1185">Reference proteome</keyword>
<dbReference type="RefSeq" id="WP_408608783.1">
    <property type="nucleotide sequence ID" value="NZ_AP018738.1"/>
</dbReference>
<dbReference type="PROSITE" id="PS50043">
    <property type="entry name" value="HTH_LUXR_2"/>
    <property type="match status" value="1"/>
</dbReference>
<organism evidence="2 3">
    <name type="scientific">Ferriphaselus amnicola</name>
    <dbReference type="NCBI Taxonomy" id="1188319"/>
    <lineage>
        <taxon>Bacteria</taxon>
        <taxon>Pseudomonadati</taxon>
        <taxon>Pseudomonadota</taxon>
        <taxon>Betaproteobacteria</taxon>
        <taxon>Nitrosomonadales</taxon>
        <taxon>Gallionellaceae</taxon>
        <taxon>Ferriphaselus</taxon>
    </lineage>
</organism>
<reference evidence="2 3" key="1">
    <citation type="submission" date="2018-06" db="EMBL/GenBank/DDBJ databases">
        <title>OYT1 Genome Sequencing.</title>
        <authorList>
            <person name="Kato S."/>
            <person name="Itoh T."/>
            <person name="Ohkuma M."/>
        </authorList>
    </citation>
    <scope>NUCLEOTIDE SEQUENCE [LARGE SCALE GENOMIC DNA]</scope>
    <source>
        <strain evidence="2 3">OYT1</strain>
    </source>
</reference>
<sequence>MSEIAESLSLSVKTVSTYRAHILEKMNLKNNAELTYYVIENRLRDK</sequence>
<evidence type="ECO:0000313" key="3">
    <source>
        <dbReference type="Proteomes" id="UP000033070"/>
    </source>
</evidence>
<accession>A0A2Z6GB88</accession>
<evidence type="ECO:0000259" key="1">
    <source>
        <dbReference type="PROSITE" id="PS50043"/>
    </source>
</evidence>
<gene>
    <name evidence="2" type="ORF">OYT1_ch1199</name>
</gene>
<proteinExistence type="predicted"/>